<proteinExistence type="predicted"/>
<dbReference type="KEGG" id="spir:CWM47_20535"/>
<accession>A0A2K8Z2A1</accession>
<protein>
    <recommendedName>
        <fullName evidence="1">DUF4326 domain-containing protein</fullName>
    </recommendedName>
</protein>
<dbReference type="RefSeq" id="WP_100990069.1">
    <property type="nucleotide sequence ID" value="NZ_CP025096.1"/>
</dbReference>
<dbReference type="InterPro" id="IPR025475">
    <property type="entry name" value="DUF4326"/>
</dbReference>
<reference evidence="2 3" key="1">
    <citation type="submission" date="2017-11" db="EMBL/GenBank/DDBJ databases">
        <title>Taxonomic description and genome sequences of Spirosoma HA7 sp. nov., isolated from pollen microhabitat of Corylus avellana.</title>
        <authorList>
            <person name="Ambika Manirajan B."/>
            <person name="Suarez C."/>
            <person name="Ratering S."/>
            <person name="Geissler-Plaum R."/>
            <person name="Cardinale M."/>
            <person name="Sylvia S."/>
        </authorList>
    </citation>
    <scope>NUCLEOTIDE SEQUENCE [LARGE SCALE GENOMIC DNA]</scope>
    <source>
        <strain evidence="2 3">HA7</strain>
    </source>
</reference>
<keyword evidence="3" id="KW-1185">Reference proteome</keyword>
<evidence type="ECO:0000313" key="3">
    <source>
        <dbReference type="Proteomes" id="UP000232883"/>
    </source>
</evidence>
<evidence type="ECO:0000313" key="2">
    <source>
        <dbReference type="EMBL" id="AUD04003.1"/>
    </source>
</evidence>
<name>A0A2K8Z2A1_9BACT</name>
<gene>
    <name evidence="2" type="ORF">CWM47_20535</name>
</gene>
<evidence type="ECO:0000259" key="1">
    <source>
        <dbReference type="Pfam" id="PF14216"/>
    </source>
</evidence>
<dbReference type="Pfam" id="PF14216">
    <property type="entry name" value="DUF4326"/>
    <property type="match status" value="1"/>
</dbReference>
<sequence>MPIRVQRKRTKGYRLPPNTISVCRPGRFGNPFQLTDVYELAEQQGAKAGIVNPEQIHQLAQQLVVDRFAQLLADPYALPSDGSSVSEAIRQRFVWMRGNLILLKGKNLACFCSLLAKEGKPNPCHADTLLLYSNDESLFHLGLKLE</sequence>
<dbReference type="OrthoDB" id="572639at2"/>
<dbReference type="Proteomes" id="UP000232883">
    <property type="component" value="Chromosome"/>
</dbReference>
<dbReference type="AlphaFoldDB" id="A0A2K8Z2A1"/>
<feature type="domain" description="DUF4326" evidence="1">
    <location>
        <begin position="8"/>
        <end position="130"/>
    </location>
</feature>
<organism evidence="2 3">
    <name type="scientific">Spirosoma pollinicola</name>
    <dbReference type="NCBI Taxonomy" id="2057025"/>
    <lineage>
        <taxon>Bacteria</taxon>
        <taxon>Pseudomonadati</taxon>
        <taxon>Bacteroidota</taxon>
        <taxon>Cytophagia</taxon>
        <taxon>Cytophagales</taxon>
        <taxon>Cytophagaceae</taxon>
        <taxon>Spirosoma</taxon>
    </lineage>
</organism>
<dbReference type="EMBL" id="CP025096">
    <property type="protein sequence ID" value="AUD04003.1"/>
    <property type="molecule type" value="Genomic_DNA"/>
</dbReference>